<keyword evidence="8" id="KW-0464">Manganese</keyword>
<feature type="binding site" description="in other chain" evidence="7">
    <location>
        <position position="373"/>
    </location>
    <ligand>
        <name>substrate</name>
        <note>ligand shared between homodimeric partners</note>
    </ligand>
</feature>
<proteinExistence type="inferred from homology"/>
<feature type="binding site" description="in other chain" evidence="7">
    <location>
        <position position="225"/>
    </location>
    <ligand>
        <name>substrate</name>
        <note>ligand shared between homodimeric partners</note>
    </ligand>
</feature>
<dbReference type="PROSITE" id="PS00759">
    <property type="entry name" value="ARGE_DAPE_CPG2_2"/>
    <property type="match status" value="1"/>
</dbReference>
<keyword evidence="4" id="KW-0378">Hydrolase</keyword>
<dbReference type="Proteomes" id="UP000014071">
    <property type="component" value="Unassembled WGS sequence"/>
</dbReference>
<sequence>MYLDLYSHRFTTSPPSIFSTHIHTFHKMATAEQKKFVSQIDANKAALIDRLAEAVSIPSVSGDANYRKACFDMADWLLAELKKLGATAELKPLGKQNLDGKEIELPPVILGDLGKDPKKKTILVYGHFDVQPALKSDGWDTEPFKLITDEKTGRMYGRGSTDDKGPILGWLNAIEAHQQAGIDLPVNLKFCFEGMEESGSVGLDELIAAEKDSFFQGVDAVCISDNYWLGTKKPCLTHGLRGIAYFKLAISGPARDLHSGVFGGVVHEPMTDLFTIMSKLVTAKGEILVPGIKELVAPLTDEERKRYDVMDFVLSDIEGATGSKTTVSDDKAAVLMGRMRYPCLSLHGIEGAFSEPGTKTVIPAKVIGKFSLRLVPDMTPDKVNELVTKYVNDEFAKIGSKNTMTITSEHGGKPWLADPNHWNYEAAIKATETIYGVKPDLTREGGSIPVTLTFADLLQKNVLLLPMGRSDDGAHSINEKLDISNYIEGTKLLGLYLHEVAATA</sequence>
<evidence type="ECO:0000256" key="7">
    <source>
        <dbReference type="PIRSR" id="PIRSR037242-2"/>
    </source>
</evidence>
<keyword evidence="2" id="KW-0645">Protease</keyword>
<evidence type="ECO:0000256" key="4">
    <source>
        <dbReference type="ARBA" id="ARBA00022801"/>
    </source>
</evidence>
<dbReference type="GO" id="GO:0046872">
    <property type="term" value="F:metal ion binding"/>
    <property type="evidence" value="ECO:0007669"/>
    <property type="project" value="UniProtKB-KW"/>
</dbReference>
<feature type="binding site" evidence="8">
    <location>
        <position position="197"/>
    </location>
    <ligand>
        <name>Mn(2+)</name>
        <dbReference type="ChEBI" id="CHEBI:29035"/>
        <label>1</label>
    </ligand>
</feature>
<evidence type="ECO:0000256" key="2">
    <source>
        <dbReference type="ARBA" id="ARBA00022670"/>
    </source>
</evidence>
<dbReference type="PIRSF" id="PIRSF037242">
    <property type="entry name" value="CNDP_dipeptidase"/>
    <property type="match status" value="1"/>
</dbReference>
<dbReference type="GO" id="GO:0070573">
    <property type="term" value="F:metallodipeptidase activity"/>
    <property type="evidence" value="ECO:0007669"/>
    <property type="project" value="InterPro"/>
</dbReference>
<dbReference type="InterPro" id="IPR011650">
    <property type="entry name" value="Peptidase_M20_dimer"/>
</dbReference>
<feature type="binding site" description="in other chain" evidence="7">
    <location>
        <position position="447"/>
    </location>
    <ligand>
        <name>substrate</name>
        <note>ligand shared between homodimeric partners</note>
    </ligand>
</feature>
<dbReference type="InterPro" id="IPR002933">
    <property type="entry name" value="Peptidase_M20"/>
</dbReference>
<dbReference type="InterPro" id="IPR017153">
    <property type="entry name" value="CNDP/DUG1"/>
</dbReference>
<evidence type="ECO:0000256" key="3">
    <source>
        <dbReference type="ARBA" id="ARBA00022723"/>
    </source>
</evidence>
<dbReference type="InterPro" id="IPR051458">
    <property type="entry name" value="Cyt/Met_Dipeptidase"/>
</dbReference>
<evidence type="ECO:0000256" key="8">
    <source>
        <dbReference type="PIRSR" id="PIRSR037242-3"/>
    </source>
</evidence>
<keyword evidence="3 8" id="KW-0479">Metal-binding</keyword>
<dbReference type="Pfam" id="PF07687">
    <property type="entry name" value="M20_dimer"/>
    <property type="match status" value="1"/>
</dbReference>
<evidence type="ECO:0000256" key="9">
    <source>
        <dbReference type="PIRSR" id="PIRSR037242-4"/>
    </source>
</evidence>
<dbReference type="Gene3D" id="3.40.630.10">
    <property type="entry name" value="Zn peptidases"/>
    <property type="match status" value="1"/>
</dbReference>
<feature type="domain" description="Peptidase M20 dimerisation" evidence="10">
    <location>
        <begin position="239"/>
        <end position="396"/>
    </location>
</feature>
<feature type="binding site" evidence="7">
    <location>
        <position position="360"/>
    </location>
    <ligand>
        <name>substrate</name>
        <note>ligand shared between homodimeric partners</note>
    </ligand>
</feature>
<keyword evidence="12" id="KW-1185">Reference proteome</keyword>
<dbReference type="InterPro" id="IPR001261">
    <property type="entry name" value="ArgE/DapE_CS"/>
</dbReference>
<dbReference type="SUPFAM" id="SSF53187">
    <property type="entry name" value="Zn-dependent exopeptidases"/>
    <property type="match status" value="1"/>
</dbReference>
<evidence type="ECO:0000313" key="12">
    <source>
        <dbReference type="Proteomes" id="UP000014071"/>
    </source>
</evidence>
<dbReference type="AlphaFoldDB" id="R9P0C5"/>
<feature type="active site" description="Proton acceptor" evidence="6">
    <location>
        <position position="196"/>
    </location>
</feature>
<evidence type="ECO:0000256" key="6">
    <source>
        <dbReference type="PIRSR" id="PIRSR037242-1"/>
    </source>
</evidence>
<feature type="binding site" description="in other chain" evidence="7">
    <location>
        <position position="475"/>
    </location>
    <ligand>
        <name>substrate</name>
        <note>ligand shared between homodimeric partners</note>
    </ligand>
</feature>
<name>R9P0C5_PSEHS</name>
<dbReference type="GO" id="GO:0006508">
    <property type="term" value="P:proteolysis"/>
    <property type="evidence" value="ECO:0007669"/>
    <property type="project" value="UniProtKB-KW"/>
</dbReference>
<dbReference type="CDD" id="cd05676">
    <property type="entry name" value="M20_dipept_like_CNDP"/>
    <property type="match status" value="1"/>
</dbReference>
<feature type="binding site" evidence="8">
    <location>
        <position position="225"/>
    </location>
    <ligand>
        <name>Mn(2+)</name>
        <dbReference type="ChEBI" id="CHEBI:29035"/>
        <label>2</label>
    </ligand>
</feature>
<dbReference type="HOGENOM" id="CLU_029469_3_0_1"/>
<feature type="binding site" evidence="8">
    <location>
        <position position="475"/>
    </location>
    <ligand>
        <name>Mn(2+)</name>
        <dbReference type="ChEBI" id="CHEBI:29035"/>
        <label>1</label>
    </ligand>
</feature>
<keyword evidence="5" id="KW-0482">Metalloprotease</keyword>
<feature type="binding site" evidence="8">
    <location>
        <position position="162"/>
    </location>
    <ligand>
        <name>Mn(2+)</name>
        <dbReference type="ChEBI" id="CHEBI:29035"/>
        <label>2</label>
    </ligand>
</feature>
<dbReference type="OrthoDB" id="7832001at2759"/>
<reference evidence="11" key="1">
    <citation type="journal article" date="2013" name="Genome Announc.">
        <title>Draft Genome Sequence of the Basidiomycetous Yeast-Like Fungus Pseudozyma hubeiensis SY62, Which Produces an Abundant Amount of the Biosurfactant Mannosylerythritol Lipids.</title>
        <authorList>
            <person name="Konishi M."/>
            <person name="Hatada Y."/>
            <person name="Horiuchi J."/>
        </authorList>
    </citation>
    <scope>NUCLEOTIDE SEQUENCE</scope>
    <source>
        <strain evidence="11">SY62</strain>
    </source>
</reference>
<dbReference type="Pfam" id="PF01546">
    <property type="entry name" value="Peptidase_M20"/>
    <property type="match status" value="1"/>
</dbReference>
<dbReference type="eggNOG" id="KOG2276">
    <property type="taxonomic scope" value="Eukaryota"/>
</dbReference>
<evidence type="ECO:0000256" key="1">
    <source>
        <dbReference type="ARBA" id="ARBA00006247"/>
    </source>
</evidence>
<organism evidence="11 12">
    <name type="scientific">Pseudozyma hubeiensis (strain SY62)</name>
    <name type="common">Yeast</name>
    <dbReference type="NCBI Taxonomy" id="1305764"/>
    <lineage>
        <taxon>Eukaryota</taxon>
        <taxon>Fungi</taxon>
        <taxon>Dikarya</taxon>
        <taxon>Basidiomycota</taxon>
        <taxon>Ustilaginomycotina</taxon>
        <taxon>Ustilaginomycetes</taxon>
        <taxon>Ustilaginales</taxon>
        <taxon>Ustilaginaceae</taxon>
        <taxon>Pseudozyma</taxon>
    </lineage>
</organism>
<feature type="binding site" evidence="8">
    <location>
        <position position="127"/>
    </location>
    <ligand>
        <name>Mn(2+)</name>
        <dbReference type="ChEBI" id="CHEBI:29035"/>
        <label>2</label>
    </ligand>
</feature>
<dbReference type="STRING" id="1305764.R9P0C5"/>
<dbReference type="GeneID" id="24107405"/>
<comment type="cofactor">
    <cofactor evidence="8">
        <name>Mn(2+)</name>
        <dbReference type="ChEBI" id="CHEBI:29035"/>
    </cofactor>
    <text evidence="8">Binds 2 manganese ions per subunit.</text>
</comment>
<feature type="active site" evidence="6">
    <location>
        <position position="129"/>
    </location>
</feature>
<feature type="site" description="Important for catalytic activity" evidence="9">
    <location>
        <position position="258"/>
    </location>
</feature>
<gene>
    <name evidence="11" type="ORF">PHSY_002111</name>
</gene>
<evidence type="ECO:0000256" key="5">
    <source>
        <dbReference type="ARBA" id="ARBA00023049"/>
    </source>
</evidence>
<evidence type="ECO:0000259" key="10">
    <source>
        <dbReference type="Pfam" id="PF07687"/>
    </source>
</evidence>
<dbReference type="RefSeq" id="XP_012188126.1">
    <property type="nucleotide sequence ID" value="XM_012332736.1"/>
</dbReference>
<protein>
    <submittedName>
        <fullName evidence="11">Beta-Ala-His dipeptidase</fullName>
    </submittedName>
</protein>
<accession>R9P0C5</accession>
<feature type="binding site" evidence="8">
    <location>
        <position position="162"/>
    </location>
    <ligand>
        <name>Mn(2+)</name>
        <dbReference type="ChEBI" id="CHEBI:29035"/>
        <label>1</label>
    </ligand>
</feature>
<dbReference type="Gene3D" id="3.30.70.360">
    <property type="match status" value="1"/>
</dbReference>
<dbReference type="PANTHER" id="PTHR43270:SF4">
    <property type="entry name" value="CARNOSINE DIPEPTIDASE 2, ISOFORM A"/>
    <property type="match status" value="1"/>
</dbReference>
<evidence type="ECO:0000313" key="11">
    <source>
        <dbReference type="EMBL" id="GAC94539.1"/>
    </source>
</evidence>
<feature type="binding site" evidence="7">
    <location>
        <position position="258"/>
    </location>
    <ligand>
        <name>substrate</name>
        <note>ligand shared between homodimeric partners</note>
    </ligand>
</feature>
<dbReference type="PANTHER" id="PTHR43270">
    <property type="entry name" value="BETA-ALA-HIS DIPEPTIDASE"/>
    <property type="match status" value="1"/>
</dbReference>
<dbReference type="EMBL" id="DF238784">
    <property type="protein sequence ID" value="GAC94539.1"/>
    <property type="molecule type" value="Genomic_DNA"/>
</dbReference>
<comment type="similarity">
    <text evidence="1">Belongs to the peptidase M20A family.</text>
</comment>